<comment type="caution">
    <text evidence="5">The sequence shown here is derived from an EMBL/GenBank/DDBJ whole genome shotgun (WGS) entry which is preliminary data.</text>
</comment>
<organism evidence="5 6">
    <name type="scientific">Methylomonas koyamae</name>
    <dbReference type="NCBI Taxonomy" id="702114"/>
    <lineage>
        <taxon>Bacteria</taxon>
        <taxon>Pseudomonadati</taxon>
        <taxon>Pseudomonadota</taxon>
        <taxon>Gammaproteobacteria</taxon>
        <taxon>Methylococcales</taxon>
        <taxon>Methylococcaceae</taxon>
        <taxon>Methylomonas</taxon>
    </lineage>
</organism>
<dbReference type="EMBL" id="LUUK01000194">
    <property type="protein sequence ID" value="OAI15228.1"/>
    <property type="molecule type" value="Genomic_DNA"/>
</dbReference>
<evidence type="ECO:0000313" key="6">
    <source>
        <dbReference type="Proteomes" id="UP000077628"/>
    </source>
</evidence>
<dbReference type="InterPro" id="IPR006143">
    <property type="entry name" value="RND_pump_MFP"/>
</dbReference>
<dbReference type="GO" id="GO:0015562">
    <property type="term" value="F:efflux transmembrane transporter activity"/>
    <property type="evidence" value="ECO:0007669"/>
    <property type="project" value="TreeGrafter"/>
</dbReference>
<dbReference type="NCBIfam" id="TIGR01730">
    <property type="entry name" value="RND_mfp"/>
    <property type="match status" value="1"/>
</dbReference>
<dbReference type="InterPro" id="IPR058627">
    <property type="entry name" value="MdtA-like_C"/>
</dbReference>
<dbReference type="PANTHER" id="PTHR30469">
    <property type="entry name" value="MULTIDRUG RESISTANCE PROTEIN MDTA"/>
    <property type="match status" value="1"/>
</dbReference>
<gene>
    <name evidence="5" type="ORF">A1355_10835</name>
</gene>
<dbReference type="PANTHER" id="PTHR30469:SF15">
    <property type="entry name" value="HLYD FAMILY OF SECRETION PROTEINS"/>
    <property type="match status" value="1"/>
</dbReference>
<dbReference type="STRING" id="702114.A1355_10835"/>
<dbReference type="GO" id="GO:1990281">
    <property type="term" value="C:efflux pump complex"/>
    <property type="evidence" value="ECO:0007669"/>
    <property type="project" value="TreeGrafter"/>
</dbReference>
<accession>A0A177NB01</accession>
<sequence>MVRLLVKSPKPLSILSGVSGWFWLYVGLILLGAYLLYAAIVPTYKSPNSRLWSSAMGYPAMLRKMNAEIPVETALPSQREMVKTVSAAGEIGFLHEVPINIEVASIVTDVYVESGAKIKVGDLLLRLDNGGSPTRLARLDVEDKRNAYEKARRDYLREKEAFKSGIIAQTDLAQYEADMNQARIELNKAQESLSQSFESRSKNIFGDAKQSSRGAKTDILSPIDGEVVQVATYAGENILGPKNGLMSLGDTLMFKASVDQRYFSTIQAGNRAEVYLQAYPDKPFAAKVIKIDNFIAVAGKADATVPYTFNVWLELEGVPTESIPLARGMNGYCRFDYPFQALAIPEKALLNYSGQRGVVMTVNAERRLELKQVTYSASMDGMVAISSGLGERERVVLSGQVGLQSGDKVKFEE</sequence>
<reference evidence="6" key="1">
    <citation type="submission" date="2016-03" db="EMBL/GenBank/DDBJ databases">
        <authorList>
            <person name="Heylen K."/>
            <person name="De Vos P."/>
            <person name="Vekeman B."/>
        </authorList>
    </citation>
    <scope>NUCLEOTIDE SEQUENCE [LARGE SCALE GENOMIC DNA]</scope>
    <source>
        <strain evidence="6">R-45383</strain>
    </source>
</reference>
<proteinExistence type="inferred from homology"/>
<keyword evidence="6" id="KW-1185">Reference proteome</keyword>
<keyword evidence="3" id="KW-1133">Transmembrane helix</keyword>
<evidence type="ECO:0000256" key="3">
    <source>
        <dbReference type="SAM" id="Phobius"/>
    </source>
</evidence>
<evidence type="ECO:0000313" key="5">
    <source>
        <dbReference type="EMBL" id="OAI15228.1"/>
    </source>
</evidence>
<dbReference type="OrthoDB" id="9791520at2"/>
<dbReference type="AlphaFoldDB" id="A0A177NB01"/>
<dbReference type="Gene3D" id="1.10.287.470">
    <property type="entry name" value="Helix hairpin bin"/>
    <property type="match status" value="1"/>
</dbReference>
<dbReference type="Gene3D" id="2.40.420.20">
    <property type="match status" value="1"/>
</dbReference>
<feature type="domain" description="Multidrug resistance protein MdtA-like C-terminal permuted SH3" evidence="4">
    <location>
        <begin position="340"/>
        <end position="399"/>
    </location>
</feature>
<dbReference type="Gene3D" id="2.40.30.170">
    <property type="match status" value="1"/>
</dbReference>
<keyword evidence="2" id="KW-0175">Coiled coil</keyword>
<feature type="transmembrane region" description="Helical" evidence="3">
    <location>
        <begin position="20"/>
        <end position="40"/>
    </location>
</feature>
<evidence type="ECO:0000259" key="4">
    <source>
        <dbReference type="Pfam" id="PF25967"/>
    </source>
</evidence>
<protein>
    <recommendedName>
        <fullName evidence="4">Multidrug resistance protein MdtA-like C-terminal permuted SH3 domain-containing protein</fullName>
    </recommendedName>
</protein>
<feature type="coiled-coil region" evidence="2">
    <location>
        <begin position="141"/>
        <end position="192"/>
    </location>
</feature>
<keyword evidence="3" id="KW-0472">Membrane</keyword>
<evidence type="ECO:0000256" key="2">
    <source>
        <dbReference type="SAM" id="Coils"/>
    </source>
</evidence>
<keyword evidence="3" id="KW-0812">Transmembrane</keyword>
<dbReference type="SUPFAM" id="SSF111369">
    <property type="entry name" value="HlyD-like secretion proteins"/>
    <property type="match status" value="1"/>
</dbReference>
<name>A0A177NB01_9GAMM</name>
<dbReference type="Proteomes" id="UP000077628">
    <property type="component" value="Unassembled WGS sequence"/>
</dbReference>
<dbReference type="Pfam" id="PF25967">
    <property type="entry name" value="RND-MFP_C"/>
    <property type="match status" value="1"/>
</dbReference>
<comment type="similarity">
    <text evidence="1">Belongs to the membrane fusion protein (MFP) (TC 8.A.1) family.</text>
</comment>
<evidence type="ECO:0000256" key="1">
    <source>
        <dbReference type="ARBA" id="ARBA00009477"/>
    </source>
</evidence>
<dbReference type="Gene3D" id="2.40.50.100">
    <property type="match status" value="1"/>
</dbReference>